<evidence type="ECO:0000259" key="1">
    <source>
        <dbReference type="SMART" id="SM01321"/>
    </source>
</evidence>
<feature type="domain" description="Transposase IS200-like" evidence="1">
    <location>
        <begin position="18"/>
        <end position="163"/>
    </location>
</feature>
<dbReference type="SUPFAM" id="SSF143422">
    <property type="entry name" value="Transposase IS200-like"/>
    <property type="match status" value="1"/>
</dbReference>
<dbReference type="Gene3D" id="3.30.70.1290">
    <property type="entry name" value="Transposase IS200-like"/>
    <property type="match status" value="1"/>
</dbReference>
<sequence length="178" mass="20932">MNKTQGRKSTRLQTYNYSTPGLYFVTICVHNHSCLFGSIGDGEMRCNQLGKIVEQQWKTTISSFPGIKSDEWVVMPNHFHGLIHLLEHSEQRLVQTNTNDHANTTRRKMLIPKVVGKYKMQTSKLINQVLDRKGKTLWMRGYWDRVVRNEAELYRIREYIANNPLKWELDRLNPNNNL</sequence>
<dbReference type="SMART" id="SM01321">
    <property type="entry name" value="Y1_Tnp"/>
    <property type="match status" value="1"/>
</dbReference>
<dbReference type="InterPro" id="IPR036515">
    <property type="entry name" value="Transposase_17_sf"/>
</dbReference>
<dbReference type="PANTHER" id="PTHR36966">
    <property type="entry name" value="REP-ASSOCIATED TYROSINE TRANSPOSASE"/>
    <property type="match status" value="1"/>
</dbReference>
<protein>
    <submittedName>
        <fullName evidence="2">Transposase</fullName>
    </submittedName>
</protein>
<dbReference type="InterPro" id="IPR052715">
    <property type="entry name" value="RAYT_transposase"/>
</dbReference>
<gene>
    <name evidence="2" type="ORF">SR900_09950</name>
</gene>
<evidence type="ECO:0000313" key="2">
    <source>
        <dbReference type="EMBL" id="WQG84783.1"/>
    </source>
</evidence>
<dbReference type="RefSeq" id="WP_033414123.1">
    <property type="nucleotide sequence ID" value="NZ_CP140158.1"/>
</dbReference>
<organism evidence="2 3">
    <name type="scientific">Kangiella aquimarina</name>
    <dbReference type="NCBI Taxonomy" id="261965"/>
    <lineage>
        <taxon>Bacteria</taxon>
        <taxon>Pseudomonadati</taxon>
        <taxon>Pseudomonadota</taxon>
        <taxon>Gammaproteobacteria</taxon>
        <taxon>Kangiellales</taxon>
        <taxon>Kangiellaceae</taxon>
        <taxon>Kangiella</taxon>
    </lineage>
</organism>
<evidence type="ECO:0000313" key="3">
    <source>
        <dbReference type="Proteomes" id="UP001324185"/>
    </source>
</evidence>
<proteinExistence type="predicted"/>
<accession>A0ABZ0X325</accession>
<reference evidence="2 3" key="1">
    <citation type="submission" date="2023-11" db="EMBL/GenBank/DDBJ databases">
        <title>MicrobeMod: A computational toolkit for identifying prokaryotic methylation and restriction-modification with nanopore sequencing.</title>
        <authorList>
            <person name="Crits-Christoph A."/>
            <person name="Kang S.C."/>
            <person name="Lee H."/>
            <person name="Ostrov N."/>
        </authorList>
    </citation>
    <scope>NUCLEOTIDE SEQUENCE [LARGE SCALE GENOMIC DNA]</scope>
    <source>
        <strain evidence="2 3">DSMZ 16071</strain>
    </source>
</reference>
<dbReference type="Proteomes" id="UP001324185">
    <property type="component" value="Chromosome"/>
</dbReference>
<dbReference type="EMBL" id="CP140158">
    <property type="protein sequence ID" value="WQG84783.1"/>
    <property type="molecule type" value="Genomic_DNA"/>
</dbReference>
<dbReference type="InterPro" id="IPR002686">
    <property type="entry name" value="Transposase_17"/>
</dbReference>
<dbReference type="PANTHER" id="PTHR36966:SF1">
    <property type="entry name" value="REP-ASSOCIATED TYROSINE TRANSPOSASE"/>
    <property type="match status" value="1"/>
</dbReference>
<keyword evidence="3" id="KW-1185">Reference proteome</keyword>
<name>A0ABZ0X325_9GAMM</name>